<sequence length="70" mass="8042">MPVKYMPVVTEALLLIRYITCCNNVQGLTRESYVKWECRRSSSWNVEAGATPSLDGCPNWGHLRELALWQ</sequence>
<dbReference type="Proteomes" id="UP000440367">
    <property type="component" value="Unassembled WGS sequence"/>
</dbReference>
<evidence type="ECO:0000313" key="1">
    <source>
        <dbReference type="EMBL" id="KAE9213731.1"/>
    </source>
</evidence>
<accession>A0A6A3Y867</accession>
<dbReference type="AlphaFoldDB" id="A0A6A3Y867"/>
<comment type="caution">
    <text evidence="1">The sequence shown here is derived from an EMBL/GenBank/DDBJ whole genome shotgun (WGS) entry which is preliminary data.</text>
</comment>
<name>A0A6A3Y867_9STRA</name>
<proteinExistence type="predicted"/>
<protein>
    <submittedName>
        <fullName evidence="1">Uncharacterized protein</fullName>
    </submittedName>
</protein>
<organism evidence="1 2">
    <name type="scientific">Phytophthora fragariae</name>
    <dbReference type="NCBI Taxonomy" id="53985"/>
    <lineage>
        <taxon>Eukaryota</taxon>
        <taxon>Sar</taxon>
        <taxon>Stramenopiles</taxon>
        <taxon>Oomycota</taxon>
        <taxon>Peronosporomycetes</taxon>
        <taxon>Peronosporales</taxon>
        <taxon>Peronosporaceae</taxon>
        <taxon>Phytophthora</taxon>
    </lineage>
</organism>
<reference evidence="1 2" key="1">
    <citation type="submission" date="2018-08" db="EMBL/GenBank/DDBJ databases">
        <title>Genomic investigation of the strawberry pathogen Phytophthora fragariae indicates pathogenicity is determined by transcriptional variation in three key races.</title>
        <authorList>
            <person name="Adams T.M."/>
            <person name="Armitage A.D."/>
            <person name="Sobczyk M.K."/>
            <person name="Bates H.J."/>
            <person name="Dunwell J.M."/>
            <person name="Nellist C.F."/>
            <person name="Harrison R.J."/>
        </authorList>
    </citation>
    <scope>NUCLEOTIDE SEQUENCE [LARGE SCALE GENOMIC DNA]</scope>
    <source>
        <strain evidence="1 2">BC-1</strain>
    </source>
</reference>
<evidence type="ECO:0000313" key="2">
    <source>
        <dbReference type="Proteomes" id="UP000440367"/>
    </source>
</evidence>
<gene>
    <name evidence="1" type="ORF">PF002_g17879</name>
</gene>
<dbReference type="EMBL" id="QXGD01001137">
    <property type="protein sequence ID" value="KAE9213731.1"/>
    <property type="molecule type" value="Genomic_DNA"/>
</dbReference>